<evidence type="ECO:0000256" key="14">
    <source>
        <dbReference type="ARBA" id="ARBA00049551"/>
    </source>
</evidence>
<reference evidence="17" key="2">
    <citation type="submission" date="2014-09" db="EMBL/GenBank/DDBJ databases">
        <authorList>
            <person name="Magalhaes I.L.F."/>
            <person name="Oliveira U."/>
            <person name="Santos F.R."/>
            <person name="Vidigal T.H.D.A."/>
            <person name="Brescovit A.D."/>
            <person name="Santos A.J."/>
        </authorList>
    </citation>
    <scope>NUCLEOTIDE SEQUENCE</scope>
</reference>
<sequence>MANYMFILSLLFLTGCLGLALKPSPIYGGLGLIVSGCIGCIMVLGLGGSFLGLMVFLVYLGGMLVVFGYTTAMATEEYPETWGSNWLIFSFLILGFFMELVVFYFLSLYDEVGLVDFSGLGDWLMYEIDDVGVMLEGGVGVAAMYSCATWMMVVAGWSLFAGIFIIIEITRD</sequence>
<name>A0A0U1XN42_LEOED</name>
<dbReference type="InterPro" id="IPR042106">
    <property type="entry name" value="Nuo/plastoQ_OxRdtase_6_NuoJ"/>
</dbReference>
<dbReference type="EC" id="7.1.1.2" evidence="3 15"/>
<dbReference type="PANTHER" id="PTHR11435:SF1">
    <property type="entry name" value="NADH-UBIQUINONE OXIDOREDUCTASE CHAIN 6"/>
    <property type="match status" value="1"/>
</dbReference>
<evidence type="ECO:0000256" key="11">
    <source>
        <dbReference type="ARBA" id="ARBA00023027"/>
    </source>
</evidence>
<keyword evidence="6 15" id="KW-0679">Respiratory chain</keyword>
<evidence type="ECO:0000256" key="9">
    <source>
        <dbReference type="ARBA" id="ARBA00022982"/>
    </source>
</evidence>
<dbReference type="AlphaFoldDB" id="A0A0U1XN42"/>
<reference evidence="17" key="1">
    <citation type="journal article" date="2014" name="Mitochondrial DNA">
        <title>The complete mitochondrial genome of the Leopoldamys edwardsi (Rodentia: Muridae).</title>
        <authorList>
            <person name="Zhu D."/>
            <person name="Huang J."/>
            <person name="Kang C."/>
            <person name="Song X."/>
            <person name="Yue B."/>
            <person name="Zhang X."/>
        </authorList>
    </citation>
    <scope>NUCLEOTIDE SEQUENCE</scope>
</reference>
<evidence type="ECO:0000256" key="3">
    <source>
        <dbReference type="ARBA" id="ARBA00012944"/>
    </source>
</evidence>
<feature type="chain" id="PRO_5006829621" description="NADH-ubiquinone oxidoreductase chain 6" evidence="16">
    <location>
        <begin position="19"/>
        <end position="172"/>
    </location>
</feature>
<feature type="transmembrane region" description="Helical" evidence="15">
    <location>
        <begin position="28"/>
        <end position="46"/>
    </location>
</feature>
<comment type="similarity">
    <text evidence="2 15">Belongs to the complex I subunit 6 family.</text>
</comment>
<keyword evidence="15" id="KW-0830">Ubiquinone</keyword>
<dbReference type="GO" id="GO:0031966">
    <property type="term" value="C:mitochondrial membrane"/>
    <property type="evidence" value="ECO:0007669"/>
    <property type="project" value="UniProtKB-SubCell"/>
</dbReference>
<dbReference type="InterPro" id="IPR001457">
    <property type="entry name" value="NADH_UbQ/plastoQ_OxRdtase_su6"/>
</dbReference>
<proteinExistence type="inferred from homology"/>
<keyword evidence="7 15" id="KW-0812">Transmembrane</keyword>
<evidence type="ECO:0000256" key="7">
    <source>
        <dbReference type="ARBA" id="ARBA00022692"/>
    </source>
</evidence>
<keyword evidence="10 15" id="KW-1133">Transmembrane helix</keyword>
<dbReference type="Pfam" id="PF00499">
    <property type="entry name" value="Oxidored_q3"/>
    <property type="match status" value="1"/>
</dbReference>
<feature type="transmembrane region" description="Helical" evidence="15">
    <location>
        <begin position="142"/>
        <end position="167"/>
    </location>
</feature>
<gene>
    <name evidence="17" type="primary">ND6</name>
</gene>
<comment type="function">
    <text evidence="15">Core subunit of the mitochondrial membrane respiratory chain NADH dehydrogenase (Complex I) which catalyzes electron transfer from NADH through the respiratory chain, using ubiquinone as an electron acceptor. Essential for the catalytic activity and assembly of complex I.</text>
</comment>
<keyword evidence="11 15" id="KW-0520">NAD</keyword>
<dbReference type="PANTHER" id="PTHR11435">
    <property type="entry name" value="NADH UBIQUINONE OXIDOREDUCTASE SUBUNIT ND6"/>
    <property type="match status" value="1"/>
</dbReference>
<keyword evidence="12 15" id="KW-0496">Mitochondrion</keyword>
<evidence type="ECO:0000256" key="1">
    <source>
        <dbReference type="ARBA" id="ARBA00004225"/>
    </source>
</evidence>
<protein>
    <recommendedName>
        <fullName evidence="4 15">NADH-ubiquinone oxidoreductase chain 6</fullName>
        <ecNumber evidence="3 15">7.1.1.2</ecNumber>
    </recommendedName>
</protein>
<evidence type="ECO:0000256" key="5">
    <source>
        <dbReference type="ARBA" id="ARBA00022448"/>
    </source>
</evidence>
<comment type="catalytic activity">
    <reaction evidence="14 15">
        <text>a ubiquinone + NADH + 5 H(+)(in) = a ubiquinol + NAD(+) + 4 H(+)(out)</text>
        <dbReference type="Rhea" id="RHEA:29091"/>
        <dbReference type="Rhea" id="RHEA-COMP:9565"/>
        <dbReference type="Rhea" id="RHEA-COMP:9566"/>
        <dbReference type="ChEBI" id="CHEBI:15378"/>
        <dbReference type="ChEBI" id="CHEBI:16389"/>
        <dbReference type="ChEBI" id="CHEBI:17976"/>
        <dbReference type="ChEBI" id="CHEBI:57540"/>
        <dbReference type="ChEBI" id="CHEBI:57945"/>
        <dbReference type="EC" id="7.1.1.2"/>
    </reaction>
</comment>
<dbReference type="GO" id="GO:0008137">
    <property type="term" value="F:NADH dehydrogenase (ubiquinone) activity"/>
    <property type="evidence" value="ECO:0007669"/>
    <property type="project" value="UniProtKB-UniRule"/>
</dbReference>
<dbReference type="GeneID" id="22164958"/>
<organism evidence="17">
    <name type="scientific">Leopoldamys edwardsi</name>
    <name type="common">Edwards's long-tailed giant rat</name>
    <dbReference type="NCBI Taxonomy" id="83756"/>
    <lineage>
        <taxon>Eukaryota</taxon>
        <taxon>Metazoa</taxon>
        <taxon>Chordata</taxon>
        <taxon>Craniata</taxon>
        <taxon>Vertebrata</taxon>
        <taxon>Euteleostomi</taxon>
        <taxon>Mammalia</taxon>
        <taxon>Eutheria</taxon>
        <taxon>Euarchontoglires</taxon>
        <taxon>Glires</taxon>
        <taxon>Rodentia</taxon>
        <taxon>Myomorpha</taxon>
        <taxon>Muroidea</taxon>
        <taxon>Muridae</taxon>
        <taxon>Murinae</taxon>
        <taxon>Leopoldamys</taxon>
    </lineage>
</organism>
<keyword evidence="8 15" id="KW-1278">Translocase</keyword>
<geneLocation type="mitochondrion" evidence="17"/>
<evidence type="ECO:0000256" key="4">
    <source>
        <dbReference type="ARBA" id="ARBA00021095"/>
    </source>
</evidence>
<evidence type="ECO:0000256" key="10">
    <source>
        <dbReference type="ARBA" id="ARBA00022989"/>
    </source>
</evidence>
<dbReference type="CTD" id="4541"/>
<keyword evidence="13 15" id="KW-0472">Membrane</keyword>
<keyword evidence="16" id="KW-0732">Signal</keyword>
<comment type="subcellular location">
    <subcellularLocation>
        <location evidence="1 15">Mitochondrion membrane</location>
        <topology evidence="1 15">Multi-pass membrane protein</topology>
    </subcellularLocation>
</comment>
<dbReference type="InterPro" id="IPR050269">
    <property type="entry name" value="ComplexI_Subunit6"/>
</dbReference>
<evidence type="ECO:0000256" key="16">
    <source>
        <dbReference type="SAM" id="SignalP"/>
    </source>
</evidence>
<evidence type="ECO:0000313" key="17">
    <source>
        <dbReference type="EMBL" id="AIW52236.1"/>
    </source>
</evidence>
<keyword evidence="5 15" id="KW-0813">Transport</keyword>
<feature type="transmembrane region" description="Helical" evidence="15">
    <location>
        <begin position="86"/>
        <end position="106"/>
    </location>
</feature>
<dbReference type="EMBL" id="KM434322">
    <property type="protein sequence ID" value="AIW52236.1"/>
    <property type="molecule type" value="Genomic_DNA"/>
</dbReference>
<dbReference type="Gene3D" id="1.20.120.1200">
    <property type="entry name" value="NADH-ubiquinone/plastoquinone oxidoreductase chain 6, subunit NuoJ"/>
    <property type="match status" value="1"/>
</dbReference>
<evidence type="ECO:0000256" key="12">
    <source>
        <dbReference type="ARBA" id="ARBA00023128"/>
    </source>
</evidence>
<evidence type="ECO:0000256" key="13">
    <source>
        <dbReference type="ARBA" id="ARBA00023136"/>
    </source>
</evidence>
<feature type="transmembrane region" description="Helical" evidence="15">
    <location>
        <begin position="53"/>
        <end position="74"/>
    </location>
</feature>
<dbReference type="RefSeq" id="YP_009109532.1">
    <property type="nucleotide sequence ID" value="NC_025670.1"/>
</dbReference>
<keyword evidence="9 15" id="KW-0249">Electron transport</keyword>
<evidence type="ECO:0000256" key="8">
    <source>
        <dbReference type="ARBA" id="ARBA00022967"/>
    </source>
</evidence>
<evidence type="ECO:0000256" key="2">
    <source>
        <dbReference type="ARBA" id="ARBA00005698"/>
    </source>
</evidence>
<accession>A0A0U1XN42</accession>
<evidence type="ECO:0000256" key="15">
    <source>
        <dbReference type="RuleBase" id="RU004430"/>
    </source>
</evidence>
<evidence type="ECO:0000256" key="6">
    <source>
        <dbReference type="ARBA" id="ARBA00022660"/>
    </source>
</evidence>
<feature type="signal peptide" evidence="16">
    <location>
        <begin position="1"/>
        <end position="18"/>
    </location>
</feature>